<protein>
    <recommendedName>
        <fullName evidence="2">Nucleotide-diphospho-sugar transferase domain-containing protein</fullName>
    </recommendedName>
</protein>
<gene>
    <name evidence="3" type="ORF">KIW84_043428</name>
</gene>
<accession>A0A9D4XFD8</accession>
<dbReference type="InterPro" id="IPR044575">
    <property type="entry name" value="RAY1-like"/>
</dbReference>
<dbReference type="PANTHER" id="PTHR47483">
    <property type="entry name" value="BETA-ARABINOFURANOSYLTRANSFERASE RAY1"/>
    <property type="match status" value="1"/>
</dbReference>
<feature type="domain" description="Nucleotide-diphospho-sugar transferase" evidence="2">
    <location>
        <begin position="1425"/>
        <end position="1645"/>
    </location>
</feature>
<feature type="compositionally biased region" description="Polar residues" evidence="1">
    <location>
        <begin position="152"/>
        <end position="161"/>
    </location>
</feature>
<name>A0A9D4XFD8_PEA</name>
<feature type="region of interest" description="Disordered" evidence="1">
    <location>
        <begin position="480"/>
        <end position="509"/>
    </location>
</feature>
<feature type="compositionally biased region" description="Polar residues" evidence="1">
    <location>
        <begin position="291"/>
        <end position="301"/>
    </location>
</feature>
<feature type="compositionally biased region" description="Pro residues" evidence="1">
    <location>
        <begin position="15"/>
        <end position="26"/>
    </location>
</feature>
<keyword evidence="4" id="KW-1185">Reference proteome</keyword>
<dbReference type="PRINTS" id="PR01217">
    <property type="entry name" value="PRICHEXTENSN"/>
</dbReference>
<feature type="compositionally biased region" description="Basic and acidic residues" evidence="1">
    <location>
        <begin position="872"/>
        <end position="883"/>
    </location>
</feature>
<dbReference type="EMBL" id="JAMSHJ010000004">
    <property type="protein sequence ID" value="KAI5419247.1"/>
    <property type="molecule type" value="Genomic_DNA"/>
</dbReference>
<evidence type="ECO:0000313" key="4">
    <source>
        <dbReference type="Proteomes" id="UP001058974"/>
    </source>
</evidence>
<feature type="compositionally biased region" description="Polar residues" evidence="1">
    <location>
        <begin position="311"/>
        <end position="324"/>
    </location>
</feature>
<feature type="compositionally biased region" description="Basic residues" evidence="1">
    <location>
        <begin position="963"/>
        <end position="973"/>
    </location>
</feature>
<feature type="compositionally biased region" description="Basic and acidic residues" evidence="1">
    <location>
        <begin position="732"/>
        <end position="856"/>
    </location>
</feature>
<feature type="compositionally biased region" description="Polar residues" evidence="1">
    <location>
        <begin position="254"/>
        <end position="271"/>
    </location>
</feature>
<proteinExistence type="predicted"/>
<evidence type="ECO:0000256" key="1">
    <source>
        <dbReference type="SAM" id="MobiDB-lite"/>
    </source>
</evidence>
<feature type="compositionally biased region" description="Basic and acidic residues" evidence="1">
    <location>
        <begin position="677"/>
        <end position="696"/>
    </location>
</feature>
<organism evidence="3 4">
    <name type="scientific">Pisum sativum</name>
    <name type="common">Garden pea</name>
    <name type="synonym">Lathyrus oleraceus</name>
    <dbReference type="NCBI Taxonomy" id="3888"/>
    <lineage>
        <taxon>Eukaryota</taxon>
        <taxon>Viridiplantae</taxon>
        <taxon>Streptophyta</taxon>
        <taxon>Embryophyta</taxon>
        <taxon>Tracheophyta</taxon>
        <taxon>Spermatophyta</taxon>
        <taxon>Magnoliopsida</taxon>
        <taxon>eudicotyledons</taxon>
        <taxon>Gunneridae</taxon>
        <taxon>Pentapetalae</taxon>
        <taxon>rosids</taxon>
        <taxon>fabids</taxon>
        <taxon>Fabales</taxon>
        <taxon>Fabaceae</taxon>
        <taxon>Papilionoideae</taxon>
        <taxon>50 kb inversion clade</taxon>
        <taxon>NPAAA clade</taxon>
        <taxon>Hologalegina</taxon>
        <taxon>IRL clade</taxon>
        <taxon>Fabeae</taxon>
        <taxon>Lathyrus</taxon>
    </lineage>
</organism>
<feature type="compositionally biased region" description="Basic and acidic residues" evidence="1">
    <location>
        <begin position="717"/>
        <end position="726"/>
    </location>
</feature>
<dbReference type="Gramene" id="Psat04G0342800-T1">
    <property type="protein sequence ID" value="KAI5419247.1"/>
    <property type="gene ID" value="KIW84_043428"/>
</dbReference>
<sequence>MDSYQQQPHGGYMRPPQPPPPPPPHTADPHQPQHHQYHQMPPPPPPQGPWFTPQFQYQTPSPPQQWPPPQTPPPPPPSNPYSYHPSQFPPPPPPHHARPPPQFQPHSHISQPYPQEWNNNPGWPQNQAYPVHTNEEDWAAKARAWADAKSAMETQHPQSHYSHAGRLPEQTHYHDPYQQSVDPRYTDVQNQPHPPSGYQQFSFVDPAMQRNSGHSQEAASVSLEAAYTSDGHSYSARDATSIGDPTVSFEHANFPTNPSVHPQEVPTSYSSVAGKEAADQVQQSYAMFPLPSSSSQEQYHAQPSMHAPSFTPHSHSVDSSTNLADQPLDFAPRFSRDGDLQMQSTYNHHDSGSSMNNWGAPVAPGVGYPPIPPSLSSGPQHDPSFTTPGHVAAPYGRFPGAGHPSTIPPNGAPYSLSTVATVHPTAAFSADAYGISGVPERPKKASVPNWLREEIKKTVIAAPSADHPKVEETLVSDDIDKSYMKADDETDSKSVDSSRSAEDEDDEEVEVARTAAINQEIKKILTEVLLKVTDELFEEIATKVLSEDDLTAEVDHNVATSNHKASTSPPSAPVPKATAKVLVPVKAKEIENDGVNEKSNSSSPGDVLGLGNYGSDADDEIESSTVPAPAKDAAYMVNNVVKTNSSLSRNGNGAAIDELHGAKITKESDNSDSSKVVSKDTRDNGLEAIERSHDRFNGFSLKDMSGVPRSEMPGKNGVEKATDFKESRRKSEKNDRHDRSSSEKDFKEVKSSHKTRIDEKGDESKRRKEERSHKKEQTDYISESKERVKEHNVKHGEKVKEPESRKRSSRADVRDDRKGAEKPHRGSTAEDTSRRKEHTKDKGEHKSRRREASDHDRHRRRRSSSVSSRGRTSKDHLLNHADDSSGEGSDGSKRKLHSRKRDLSPSPVRSKRRYCLYTHYLFQVCNINILIIPEHLSDVCVYGYSNIFLPYGGFIFRQVSRSPHSKRSQRRHSPYSSLDNSRGRRSRSRSPVRRHRFNIKIQLLSRSTTFFGKNWYKTLAFHVELWSIWLSGFLLILLSLYATQRLPSLNNDHGRDDVLDSGNLSITIFTAPKPFMDSTGTRQTLAVRSWLALSPYVTVVLFSQHPSVASFANAFDSGRVLVDTNIDFTFLGSPFFHSMIAKSCAYLSDIFAVIDPETVILSGFISTLNHVYELDRDWLLVALPQNASNLDNRKQVRVQEKILQQNRPWNHCYNAERMLIAWNNKDMPLHNGVLPPFIYGKGTHNNWIIHEAISSEFRFVFDASSTIESFNLNNATFENSTSLDIENRKWEYIGNSHLGANYGSFFYSEANYSNLPKILTCENQYIMVDIKKNIVYPIGRHRGEVNRMKENAMHCIAHQKSVTRISDFSLKDQKKISLSLELPFSLESLLSITADRNKTIVLTVSGYSYKDMLMSWVCRLRKLSIENFIVSALDQETYQFSILQGIPVFKDPIAPSDISFDDCHFGTKCFQRVTKVKSRIVLKILKLGYNVLLSDVDTYWFRNPIPLLHSFGRAVLVAQSDEYQEQGPINLPRRLNSGFYYAHSDNQTIAAIQKVVKHAETSGLSEQPSFYDILCGKGGSNRVGDNKCKEPETNVTVHFLDRNLFPNGAYQNLWQEKNVKATCLKKGCYIIHNNWISGRLKKLARQVSSGLWEYDPSTRMCIQSLHSIKPRAH</sequence>
<comment type="caution">
    <text evidence="3">The sequence shown here is derived from an EMBL/GenBank/DDBJ whole genome shotgun (WGS) entry which is preliminary data.</text>
</comment>
<dbReference type="Proteomes" id="UP001058974">
    <property type="component" value="Chromosome 4"/>
</dbReference>
<dbReference type="PANTHER" id="PTHR47483:SF1">
    <property type="entry name" value="BETA-ARABINOFURANOSYLTRANSFERASE RAY1"/>
    <property type="match status" value="1"/>
</dbReference>
<feature type="compositionally biased region" description="Low complexity" evidence="1">
    <location>
        <begin position="49"/>
        <end position="59"/>
    </location>
</feature>
<feature type="region of interest" description="Disordered" evidence="1">
    <location>
        <begin position="591"/>
        <end position="623"/>
    </location>
</feature>
<evidence type="ECO:0000313" key="3">
    <source>
        <dbReference type="EMBL" id="KAI5419247.1"/>
    </source>
</evidence>
<dbReference type="InterPro" id="IPR005069">
    <property type="entry name" value="Nucl-diP-sugar_transferase"/>
</dbReference>
<feature type="region of interest" description="Disordered" evidence="1">
    <location>
        <begin position="661"/>
        <end position="908"/>
    </location>
</feature>
<feature type="region of interest" description="Disordered" evidence="1">
    <location>
        <begin position="251"/>
        <end position="276"/>
    </location>
</feature>
<feature type="region of interest" description="Disordered" evidence="1">
    <location>
        <begin position="291"/>
        <end position="335"/>
    </location>
</feature>
<evidence type="ECO:0000259" key="2">
    <source>
        <dbReference type="Pfam" id="PF03407"/>
    </source>
</evidence>
<dbReference type="GO" id="GO:0016757">
    <property type="term" value="F:glycosyltransferase activity"/>
    <property type="evidence" value="ECO:0007669"/>
    <property type="project" value="InterPro"/>
</dbReference>
<feature type="region of interest" description="Disordered" evidence="1">
    <location>
        <begin position="963"/>
        <end position="992"/>
    </location>
</feature>
<reference evidence="3 4" key="1">
    <citation type="journal article" date="2022" name="Nat. Genet.">
        <title>Improved pea reference genome and pan-genome highlight genomic features and evolutionary characteristics.</title>
        <authorList>
            <person name="Yang T."/>
            <person name="Liu R."/>
            <person name="Luo Y."/>
            <person name="Hu S."/>
            <person name="Wang D."/>
            <person name="Wang C."/>
            <person name="Pandey M.K."/>
            <person name="Ge S."/>
            <person name="Xu Q."/>
            <person name="Li N."/>
            <person name="Li G."/>
            <person name="Huang Y."/>
            <person name="Saxena R.K."/>
            <person name="Ji Y."/>
            <person name="Li M."/>
            <person name="Yan X."/>
            <person name="He Y."/>
            <person name="Liu Y."/>
            <person name="Wang X."/>
            <person name="Xiang C."/>
            <person name="Varshney R.K."/>
            <person name="Ding H."/>
            <person name="Gao S."/>
            <person name="Zong X."/>
        </authorList>
    </citation>
    <scope>NUCLEOTIDE SEQUENCE [LARGE SCALE GENOMIC DNA]</scope>
    <source>
        <strain evidence="3 4">cv. Zhongwan 6</strain>
    </source>
</reference>
<feature type="compositionally biased region" description="Pro residues" evidence="1">
    <location>
        <begin position="60"/>
        <end position="79"/>
    </location>
</feature>
<feature type="compositionally biased region" description="Basic and acidic residues" evidence="1">
    <location>
        <begin position="133"/>
        <end position="146"/>
    </location>
</feature>
<feature type="compositionally biased region" description="Polar residues" evidence="1">
    <location>
        <begin position="107"/>
        <end position="128"/>
    </location>
</feature>
<feature type="compositionally biased region" description="Basic residues" evidence="1">
    <location>
        <begin position="983"/>
        <end position="992"/>
    </location>
</feature>
<dbReference type="Pfam" id="PF03407">
    <property type="entry name" value="Nucleotid_trans"/>
    <property type="match status" value="1"/>
</dbReference>
<feature type="compositionally biased region" description="Basic and acidic residues" evidence="1">
    <location>
        <begin position="480"/>
        <end position="501"/>
    </location>
</feature>
<feature type="region of interest" description="Disordered" evidence="1">
    <location>
        <begin position="1"/>
        <end position="164"/>
    </location>
</feature>
<feature type="compositionally biased region" description="Pro residues" evidence="1">
    <location>
        <begin position="87"/>
        <end position="103"/>
    </location>
</feature>